<comment type="caution">
    <text evidence="1">The sequence shown here is derived from an EMBL/GenBank/DDBJ whole genome shotgun (WGS) entry which is preliminary data.</text>
</comment>
<accession>X1PQ31</accession>
<organism evidence="1">
    <name type="scientific">marine sediment metagenome</name>
    <dbReference type="NCBI Taxonomy" id="412755"/>
    <lineage>
        <taxon>unclassified sequences</taxon>
        <taxon>metagenomes</taxon>
        <taxon>ecological metagenomes</taxon>
    </lineage>
</organism>
<dbReference type="AlphaFoldDB" id="X1PQ31"/>
<dbReference type="EMBL" id="BARV01036994">
    <property type="protein sequence ID" value="GAI58372.1"/>
    <property type="molecule type" value="Genomic_DNA"/>
</dbReference>
<evidence type="ECO:0000313" key="1">
    <source>
        <dbReference type="EMBL" id="GAI58372.1"/>
    </source>
</evidence>
<feature type="non-terminal residue" evidence="1">
    <location>
        <position position="1"/>
    </location>
</feature>
<name>X1PQ31_9ZZZZ</name>
<protein>
    <submittedName>
        <fullName evidence="1">Uncharacterized protein</fullName>
    </submittedName>
</protein>
<reference evidence="1" key="1">
    <citation type="journal article" date="2014" name="Front. Microbiol.">
        <title>High frequency of phylogenetically diverse reductive dehalogenase-homologous genes in deep subseafloor sedimentary metagenomes.</title>
        <authorList>
            <person name="Kawai M."/>
            <person name="Futagami T."/>
            <person name="Toyoda A."/>
            <person name="Takaki Y."/>
            <person name="Nishi S."/>
            <person name="Hori S."/>
            <person name="Arai W."/>
            <person name="Tsubouchi T."/>
            <person name="Morono Y."/>
            <person name="Uchiyama I."/>
            <person name="Ito T."/>
            <person name="Fujiyama A."/>
            <person name="Inagaki F."/>
            <person name="Takami H."/>
        </authorList>
    </citation>
    <scope>NUCLEOTIDE SEQUENCE</scope>
    <source>
        <strain evidence="1">Expedition CK06-06</strain>
    </source>
</reference>
<sequence>CSTLIVGDPCTACWSEDKLWEDETVPMFVFCSLSGFEDPVEFLNTVFEPGDPIKMGVYLLEQKNAPDCTYEYLDDDVEIIWTPDDVTSTLVVTTKPDDIVRMNASAGGCFKSFKQNATRAEINYYQP</sequence>
<proteinExistence type="predicted"/>
<gene>
    <name evidence="1" type="ORF">S06H3_57336</name>
</gene>